<feature type="compositionally biased region" description="Polar residues" evidence="18">
    <location>
        <begin position="395"/>
        <end position="409"/>
    </location>
</feature>
<keyword evidence="14" id="KW-0539">Nucleus</keyword>
<keyword evidence="21" id="KW-1185">Reference proteome</keyword>
<dbReference type="NCBIfam" id="TIGR03413">
    <property type="entry name" value="GSH_gloB"/>
    <property type="match status" value="1"/>
</dbReference>
<evidence type="ECO:0000256" key="6">
    <source>
        <dbReference type="ARBA" id="ARBA00022475"/>
    </source>
</evidence>
<sequence>MAAVVAATALKGRGARNARVLRGILSGAAANKASQNRSRALQSHSSPECKEEPEPLSPELEYIPRKRGKNPMKAVGLAWYSLYTRTWLGYLFYRQQLRRARNRYPKGHSRTQPRLFNGVKVLPIPVLADNYSYLIIDTQARLAVAVDPSDPQAVQASIEKEGVNLVAILCTHKHWDHSGGNRDLSRRHQDCRVYGSPQDSIPYLTHPLCHQDVVSVGRLQIRALATPGHTQGHLVYLLDGEPYEGPSCLFSGDLLFLSGCGRTFEGTAETMLSSLDTVLGLGDDTLLWPGHEYAEENLGFAGVVEPENLARERKMQWVQRQRMERKSTCPSTLGEERSYNPFLRTHCPVLQEALGPGPGPTGDDGCSRAQLLERLRQLKDLHKSNEDAEPLLSLQPLNSGQQESRTGTLAQAPDPILAQGGTRVGLKEEAVVLTFLKKVSPPSIGSKAKDPQPSTQENLPPPEANAEAIHFLNSLRQEELMLLFFSETLVMVSDTGEPQGELTIEVQRGQYKDQFGVITYVPFVHASSRGFVDKTLCGSSLLAYLSWKLEVVKQQSQEFIKFHILPMEQKTSLLKQDDQLAMTRMVKEGEEVKTEVTFFPRPSTEGFVSQAANLVLLRVMAWRHMVPSNARFLALDTEGKLCYSTYQALGSQTIQVGHQQVEVFIVEQTVHSEQGIPTSCQFYLLPDGHLAKRIQVGSPGCCMITKVPVLREEDDIEPRPVFKKKPLVWEEDLELYSRFLDRKEELRLSHKSYLRQHPEAQALISDFLLFLLLRQPVDVVTFAAEYFGPFAKRRPPTPALRSSNRPSPFRELEPERSEA</sequence>
<protein>
    <recommendedName>
        <fullName evidence="17">Ciliogenesis-associated TTC17-interacting protein</fullName>
    </recommendedName>
</protein>
<comment type="function">
    <text evidence="15">Plays a role in primary ciliogenesis by modulating actin polymerization.</text>
</comment>
<feature type="domain" description="Metallo-beta-lactamase" evidence="19">
    <location>
        <begin position="129"/>
        <end position="291"/>
    </location>
</feature>
<evidence type="ECO:0000256" key="17">
    <source>
        <dbReference type="ARBA" id="ARBA00039249"/>
    </source>
</evidence>
<keyword evidence="8" id="KW-0479">Metal-binding</keyword>
<evidence type="ECO:0000256" key="7">
    <source>
        <dbReference type="ARBA" id="ARBA00022490"/>
    </source>
</evidence>
<evidence type="ECO:0000256" key="4">
    <source>
        <dbReference type="ARBA" id="ARBA00004245"/>
    </source>
</evidence>
<dbReference type="Pfam" id="PF21772">
    <property type="entry name" value="CATIP_N"/>
    <property type="match status" value="1"/>
</dbReference>
<evidence type="ECO:0000256" key="10">
    <source>
        <dbReference type="ARBA" id="ARBA00022801"/>
    </source>
</evidence>
<keyword evidence="9" id="KW-0970">Cilium biogenesis/degradation</keyword>
<dbReference type="InterPro" id="IPR032282">
    <property type="entry name" value="HAGH_C"/>
</dbReference>
<evidence type="ECO:0000256" key="8">
    <source>
        <dbReference type="ARBA" id="ARBA00022723"/>
    </source>
</evidence>
<dbReference type="SUPFAM" id="SSF56281">
    <property type="entry name" value="Metallo-hydrolase/oxidoreductase"/>
    <property type="match status" value="1"/>
</dbReference>
<evidence type="ECO:0000256" key="12">
    <source>
        <dbReference type="ARBA" id="ARBA00023136"/>
    </source>
</evidence>
<evidence type="ECO:0000256" key="5">
    <source>
        <dbReference type="ARBA" id="ARBA00006759"/>
    </source>
</evidence>
<dbReference type="InterPro" id="IPR001279">
    <property type="entry name" value="Metallo-B-lactamas"/>
</dbReference>
<keyword evidence="12" id="KW-0472">Membrane</keyword>
<dbReference type="InterPro" id="IPR036866">
    <property type="entry name" value="RibonucZ/Hydroxyglut_hydro"/>
</dbReference>
<dbReference type="Pfam" id="PF16123">
    <property type="entry name" value="HAGH_C"/>
    <property type="match status" value="1"/>
</dbReference>
<evidence type="ECO:0000256" key="2">
    <source>
        <dbReference type="ARBA" id="ARBA00004123"/>
    </source>
</evidence>
<accession>A0ABN8YX25</accession>
<dbReference type="InterPro" id="IPR017782">
    <property type="entry name" value="Hydroxyacylglutathione_Hdrlase"/>
</dbReference>
<evidence type="ECO:0000313" key="20">
    <source>
        <dbReference type="EMBL" id="CAI9165117.1"/>
    </source>
</evidence>
<dbReference type="HAMAP" id="MF_01374">
    <property type="entry name" value="Glyoxalase_2"/>
    <property type="match status" value="1"/>
</dbReference>
<evidence type="ECO:0000256" key="14">
    <source>
        <dbReference type="ARBA" id="ARBA00023242"/>
    </source>
</evidence>
<feature type="region of interest" description="Disordered" evidence="18">
    <location>
        <begin position="794"/>
        <end position="819"/>
    </location>
</feature>
<dbReference type="CDD" id="cd22973">
    <property type="entry name" value="DD_CATIP"/>
    <property type="match status" value="1"/>
</dbReference>
<evidence type="ECO:0000256" key="15">
    <source>
        <dbReference type="ARBA" id="ARBA00037538"/>
    </source>
</evidence>
<dbReference type="InterPro" id="IPR035680">
    <property type="entry name" value="Clx_II_MBL"/>
</dbReference>
<keyword evidence="6" id="KW-1003">Cell membrane</keyword>
<organism evidence="20 21">
    <name type="scientific">Rangifer tarandus platyrhynchus</name>
    <name type="common">Svalbard reindeer</name>
    <dbReference type="NCBI Taxonomy" id="3082113"/>
    <lineage>
        <taxon>Eukaryota</taxon>
        <taxon>Metazoa</taxon>
        <taxon>Chordata</taxon>
        <taxon>Craniata</taxon>
        <taxon>Vertebrata</taxon>
        <taxon>Euteleostomi</taxon>
        <taxon>Mammalia</taxon>
        <taxon>Eutheria</taxon>
        <taxon>Laurasiatheria</taxon>
        <taxon>Artiodactyla</taxon>
        <taxon>Ruminantia</taxon>
        <taxon>Pecora</taxon>
        <taxon>Cervidae</taxon>
        <taxon>Odocoileinae</taxon>
        <taxon>Rangifer</taxon>
    </lineage>
</organism>
<dbReference type="Proteomes" id="UP001176941">
    <property type="component" value="Chromosome 24"/>
</dbReference>
<gene>
    <name evidence="20" type="ORF">MRATA1EN1_LOCUS14079</name>
</gene>
<name>A0ABN8YX25_RANTA</name>
<dbReference type="EMBL" id="OX459960">
    <property type="protein sequence ID" value="CAI9165117.1"/>
    <property type="molecule type" value="Genomic_DNA"/>
</dbReference>
<feature type="region of interest" description="Disordered" evidence="18">
    <location>
        <begin position="32"/>
        <end position="57"/>
    </location>
</feature>
<comment type="similarity">
    <text evidence="5">Belongs to the metallo-beta-lactamase superfamily. Glyoxalase II family.</text>
</comment>
<evidence type="ECO:0000256" key="18">
    <source>
        <dbReference type="SAM" id="MobiDB-lite"/>
    </source>
</evidence>
<comment type="cofactor">
    <cofactor evidence="1">
        <name>Zn(2+)</name>
        <dbReference type="ChEBI" id="CHEBI:29105"/>
    </cofactor>
</comment>
<keyword evidence="10" id="KW-0378">Hydrolase</keyword>
<dbReference type="Gene3D" id="3.60.15.10">
    <property type="entry name" value="Ribonuclease Z/Hydroxyacylglutathione hydrolase-like"/>
    <property type="match status" value="1"/>
</dbReference>
<dbReference type="PANTHER" id="PTHR15505:SF3">
    <property type="entry name" value="CILIOGENESIS-ASSOCIATED TTC17-INTERACTING PROTEIN"/>
    <property type="match status" value="1"/>
</dbReference>
<evidence type="ECO:0000256" key="3">
    <source>
        <dbReference type="ARBA" id="ARBA00004236"/>
    </source>
</evidence>
<dbReference type="InterPro" id="IPR047501">
    <property type="entry name" value="DD_CATIP"/>
</dbReference>
<dbReference type="CDD" id="cd07723">
    <property type="entry name" value="hydroxyacylglutathione_hydrolase_MBL-fold"/>
    <property type="match status" value="1"/>
</dbReference>
<evidence type="ECO:0000313" key="21">
    <source>
        <dbReference type="Proteomes" id="UP001176941"/>
    </source>
</evidence>
<comment type="similarity">
    <text evidence="16">Belongs to the CATIP family.</text>
</comment>
<reference evidence="20" key="1">
    <citation type="submission" date="2023-04" db="EMBL/GenBank/DDBJ databases">
        <authorList>
            <consortium name="ELIXIR-Norway"/>
        </authorList>
    </citation>
    <scope>NUCLEOTIDE SEQUENCE [LARGE SCALE GENOMIC DNA]</scope>
</reference>
<keyword evidence="11" id="KW-0862">Zinc</keyword>
<feature type="region of interest" description="Disordered" evidence="18">
    <location>
        <begin position="386"/>
        <end position="415"/>
    </location>
</feature>
<evidence type="ECO:0000256" key="13">
    <source>
        <dbReference type="ARBA" id="ARBA00023212"/>
    </source>
</evidence>
<evidence type="ECO:0000256" key="11">
    <source>
        <dbReference type="ARBA" id="ARBA00022833"/>
    </source>
</evidence>
<dbReference type="Pfam" id="PF00753">
    <property type="entry name" value="Lactamase_B"/>
    <property type="match status" value="1"/>
</dbReference>
<feature type="compositionally biased region" description="Basic and acidic residues" evidence="18">
    <location>
        <begin position="808"/>
        <end position="819"/>
    </location>
</feature>
<evidence type="ECO:0000259" key="19">
    <source>
        <dbReference type="SMART" id="SM00849"/>
    </source>
</evidence>
<keyword evidence="13" id="KW-0206">Cytoskeleton</keyword>
<dbReference type="SMART" id="SM00849">
    <property type="entry name" value="Lactamase_B"/>
    <property type="match status" value="1"/>
</dbReference>
<dbReference type="PANTHER" id="PTHR15505">
    <property type="entry name" value="RIIA DOMAIN-CONTAINING PROTEIN 1"/>
    <property type="match status" value="1"/>
</dbReference>
<evidence type="ECO:0000256" key="1">
    <source>
        <dbReference type="ARBA" id="ARBA00001947"/>
    </source>
</evidence>
<evidence type="ECO:0000256" key="9">
    <source>
        <dbReference type="ARBA" id="ARBA00022794"/>
    </source>
</evidence>
<feature type="compositionally biased region" description="Polar residues" evidence="18">
    <location>
        <begin position="32"/>
        <end position="42"/>
    </location>
</feature>
<proteinExistence type="inferred from homology"/>
<comment type="subcellular location">
    <subcellularLocation>
        <location evidence="3">Cell membrane</location>
    </subcellularLocation>
    <subcellularLocation>
        <location evidence="4">Cytoplasm</location>
        <location evidence="4">Cytoskeleton</location>
    </subcellularLocation>
    <subcellularLocation>
        <location evidence="2">Nucleus</location>
    </subcellularLocation>
</comment>
<dbReference type="InterPro" id="IPR048777">
    <property type="entry name" value="CATIP_N"/>
</dbReference>
<evidence type="ECO:0000256" key="16">
    <source>
        <dbReference type="ARBA" id="ARBA00037938"/>
    </source>
</evidence>
<keyword evidence="7" id="KW-0963">Cytoplasm</keyword>